<dbReference type="PANTHER" id="PTHR47331">
    <property type="entry name" value="PHD-TYPE DOMAIN-CONTAINING PROTEIN"/>
    <property type="match status" value="1"/>
</dbReference>
<organism evidence="1 2">
    <name type="scientific">Heterorhabditis bacteriophora</name>
    <name type="common">Entomopathogenic nematode worm</name>
    <dbReference type="NCBI Taxonomy" id="37862"/>
    <lineage>
        <taxon>Eukaryota</taxon>
        <taxon>Metazoa</taxon>
        <taxon>Ecdysozoa</taxon>
        <taxon>Nematoda</taxon>
        <taxon>Chromadorea</taxon>
        <taxon>Rhabditida</taxon>
        <taxon>Rhabditina</taxon>
        <taxon>Rhabditomorpha</taxon>
        <taxon>Strongyloidea</taxon>
        <taxon>Heterorhabditidae</taxon>
        <taxon>Heterorhabditis</taxon>
    </lineage>
</organism>
<accession>A0A1I7X4T3</accession>
<proteinExistence type="predicted"/>
<dbReference type="InterPro" id="IPR043502">
    <property type="entry name" value="DNA/RNA_pol_sf"/>
</dbReference>
<evidence type="ECO:0000313" key="2">
    <source>
        <dbReference type="WBParaSite" id="Hba_12430"/>
    </source>
</evidence>
<dbReference type="Gene3D" id="3.30.70.270">
    <property type="match status" value="1"/>
</dbReference>
<name>A0A1I7X4T3_HETBA</name>
<dbReference type="WBParaSite" id="Hba_12430">
    <property type="protein sequence ID" value="Hba_12430"/>
    <property type="gene ID" value="Hba_12430"/>
</dbReference>
<protein>
    <submittedName>
        <fullName evidence="2">Reverse transcriptase domain-containing protein</fullName>
    </submittedName>
</protein>
<dbReference type="AlphaFoldDB" id="A0A1I7X4T3"/>
<keyword evidence="1" id="KW-1185">Reference proteome</keyword>
<dbReference type="SUPFAM" id="SSF56672">
    <property type="entry name" value="DNA/RNA polymerases"/>
    <property type="match status" value="1"/>
</dbReference>
<dbReference type="Gene3D" id="3.10.10.10">
    <property type="entry name" value="HIV Type 1 Reverse Transcriptase, subunit A, domain 1"/>
    <property type="match status" value="1"/>
</dbReference>
<dbReference type="PANTHER" id="PTHR47331:SF1">
    <property type="entry name" value="GAG-LIKE PROTEIN"/>
    <property type="match status" value="1"/>
</dbReference>
<evidence type="ECO:0000313" key="1">
    <source>
        <dbReference type="Proteomes" id="UP000095283"/>
    </source>
</evidence>
<sequence length="245" mass="28913">MMIEERTEKDMLRDMFELEGIGIRTDEYKKNDTTCKYYESYKNNIKIENGRITAPFPLKDNIIDLKDNYNMAYSRLIALHRNLERNHNQREWYIRIIERYKNDGIIEEIRRDIPNSVGTYYMPHSGVWKPEKAKPLRIVFDASSKRRQVPSLNDVVFRGESFVNKIHDILIASRIKEKILICDIEAAFTQIKLVESNMDLCRFLWLKNPNRKVSQDNLVQFRFSRLPFGVTASPSILNMAIAAFL</sequence>
<dbReference type="Proteomes" id="UP000095283">
    <property type="component" value="Unplaced"/>
</dbReference>
<reference evidence="2" key="1">
    <citation type="submission" date="2016-11" db="UniProtKB">
        <authorList>
            <consortium name="WormBaseParasite"/>
        </authorList>
    </citation>
    <scope>IDENTIFICATION</scope>
</reference>
<dbReference type="InterPro" id="IPR043128">
    <property type="entry name" value="Rev_trsase/Diguanyl_cyclase"/>
</dbReference>